<dbReference type="InterPro" id="IPR004044">
    <property type="entry name" value="KH_dom_type_2"/>
</dbReference>
<dbReference type="EMBL" id="CAEZYE010000055">
    <property type="protein sequence ID" value="CAB4715533.1"/>
    <property type="molecule type" value="Genomic_DNA"/>
</dbReference>
<evidence type="ECO:0000256" key="1">
    <source>
        <dbReference type="ARBA" id="ARBA00007921"/>
    </source>
</evidence>
<dbReference type="InterPro" id="IPR015946">
    <property type="entry name" value="KH_dom-like_a/b"/>
</dbReference>
<keyword evidence="4" id="KW-0342">GTP-binding</keyword>
<protein>
    <submittedName>
        <fullName evidence="7">Unannotated protein</fullName>
    </submittedName>
</protein>
<dbReference type="SUPFAM" id="SSF52540">
    <property type="entry name" value="P-loop containing nucleoside triphosphate hydrolases"/>
    <property type="match status" value="1"/>
</dbReference>
<dbReference type="NCBIfam" id="TIGR00231">
    <property type="entry name" value="small_GTP"/>
    <property type="match status" value="1"/>
</dbReference>
<evidence type="ECO:0000256" key="2">
    <source>
        <dbReference type="ARBA" id="ARBA00022741"/>
    </source>
</evidence>
<evidence type="ECO:0000256" key="4">
    <source>
        <dbReference type="ARBA" id="ARBA00023134"/>
    </source>
</evidence>
<dbReference type="AlphaFoldDB" id="A0A6J6R0X9"/>
<dbReference type="NCBIfam" id="NF000908">
    <property type="entry name" value="PRK00089.1"/>
    <property type="match status" value="1"/>
</dbReference>
<feature type="domain" description="KH type-2" evidence="5">
    <location>
        <begin position="222"/>
        <end position="303"/>
    </location>
</feature>
<name>A0A6J6R0X9_9ZZZZ</name>
<evidence type="ECO:0000313" key="7">
    <source>
        <dbReference type="EMBL" id="CAB4715533.1"/>
    </source>
</evidence>
<keyword evidence="2" id="KW-0547">Nucleotide-binding</keyword>
<dbReference type="HAMAP" id="MF_00367">
    <property type="entry name" value="GTPase_Era"/>
    <property type="match status" value="1"/>
</dbReference>
<dbReference type="InterPro" id="IPR005225">
    <property type="entry name" value="Small_GTP-bd"/>
</dbReference>
<dbReference type="GO" id="GO:0005829">
    <property type="term" value="C:cytosol"/>
    <property type="evidence" value="ECO:0007669"/>
    <property type="project" value="TreeGrafter"/>
</dbReference>
<gene>
    <name evidence="7" type="ORF">UFOPK2655_00996</name>
    <name evidence="8" type="ORF">UFOPK3667_00028</name>
</gene>
<dbReference type="GO" id="GO:0005525">
    <property type="term" value="F:GTP binding"/>
    <property type="evidence" value="ECO:0007669"/>
    <property type="project" value="UniProtKB-KW"/>
</dbReference>
<dbReference type="GO" id="GO:0000028">
    <property type="term" value="P:ribosomal small subunit assembly"/>
    <property type="evidence" value="ECO:0007669"/>
    <property type="project" value="TreeGrafter"/>
</dbReference>
<dbReference type="Gene3D" id="3.40.50.300">
    <property type="entry name" value="P-loop containing nucleotide triphosphate hydrolases"/>
    <property type="match status" value="1"/>
</dbReference>
<dbReference type="GO" id="GO:0019843">
    <property type="term" value="F:rRNA binding"/>
    <property type="evidence" value="ECO:0007669"/>
    <property type="project" value="TreeGrafter"/>
</dbReference>
<dbReference type="Pfam" id="PF07650">
    <property type="entry name" value="KH_2"/>
    <property type="match status" value="1"/>
</dbReference>
<dbReference type="InterPro" id="IPR005662">
    <property type="entry name" value="GTPase_Era-like"/>
</dbReference>
<dbReference type="InterPro" id="IPR027417">
    <property type="entry name" value="P-loop_NTPase"/>
</dbReference>
<dbReference type="PANTHER" id="PTHR42698:SF1">
    <property type="entry name" value="GTPASE ERA, MITOCHONDRIAL"/>
    <property type="match status" value="1"/>
</dbReference>
<proteinExistence type="inferred from homology"/>
<evidence type="ECO:0000256" key="3">
    <source>
        <dbReference type="ARBA" id="ARBA00022884"/>
    </source>
</evidence>
<dbReference type="InterPro" id="IPR006073">
    <property type="entry name" value="GTP-bd"/>
</dbReference>
<dbReference type="NCBIfam" id="TIGR00436">
    <property type="entry name" value="era"/>
    <property type="match status" value="1"/>
</dbReference>
<dbReference type="PROSITE" id="PS50823">
    <property type="entry name" value="KH_TYPE_2"/>
    <property type="match status" value="1"/>
</dbReference>
<dbReference type="CDD" id="cd04163">
    <property type="entry name" value="Era"/>
    <property type="match status" value="1"/>
</dbReference>
<dbReference type="SUPFAM" id="SSF54814">
    <property type="entry name" value="Prokaryotic type KH domain (KH-domain type II)"/>
    <property type="match status" value="1"/>
</dbReference>
<organism evidence="7">
    <name type="scientific">freshwater metagenome</name>
    <dbReference type="NCBI Taxonomy" id="449393"/>
    <lineage>
        <taxon>unclassified sequences</taxon>
        <taxon>metagenomes</taxon>
        <taxon>ecological metagenomes</taxon>
    </lineage>
</organism>
<sequence>MQWILSEPIDERIEAMSEHRSGFVAIVGRPNVGKSTLINALVGSKIAITSHHPNTTRSAIRGIVHGDGYQAVLVDTPGVHKPKTLLGQRLNAVVDQSMDSVDIVILCIPADETSGAGDLFIAAEIAKHPRAKKFAVITKTDLISKEKLALRLTGIMALAQGFVWDEIIPVSAAIHNQIDLLNKLIGDNLPIGPAYYPAGTTSDQAIEKLICEFIREAALQDVREELPHSIMVTIDEFAEREEKGSRPFFDVHATIHVERDTQRAILLGHQGTRLKEIGIRARADIERALVAKIFLGLHIKVSKEWQRDPKLLERLGFGDNH</sequence>
<dbReference type="InterPro" id="IPR009019">
    <property type="entry name" value="KH_sf_prok-type"/>
</dbReference>
<keyword evidence="3" id="KW-0694">RNA-binding</keyword>
<dbReference type="PROSITE" id="PS51713">
    <property type="entry name" value="G_ERA"/>
    <property type="match status" value="1"/>
</dbReference>
<dbReference type="InterPro" id="IPR030388">
    <property type="entry name" value="G_ERA_dom"/>
</dbReference>
<dbReference type="Gene3D" id="3.30.300.20">
    <property type="match status" value="1"/>
</dbReference>
<evidence type="ECO:0000259" key="5">
    <source>
        <dbReference type="PROSITE" id="PS50823"/>
    </source>
</evidence>
<feature type="domain" description="Era-type G" evidence="6">
    <location>
        <begin position="20"/>
        <end position="191"/>
    </location>
</feature>
<accession>A0A6J6R0X9</accession>
<dbReference type="GO" id="GO:0043024">
    <property type="term" value="F:ribosomal small subunit binding"/>
    <property type="evidence" value="ECO:0007669"/>
    <property type="project" value="TreeGrafter"/>
</dbReference>
<evidence type="ECO:0000313" key="8">
    <source>
        <dbReference type="EMBL" id="CAB4911173.1"/>
    </source>
</evidence>
<comment type="similarity">
    <text evidence="1">Belongs to the TRAFAC class TrmE-Era-EngA-EngB-Septin-like GTPase superfamily. Era GTPase family.</text>
</comment>
<dbReference type="Pfam" id="PF01926">
    <property type="entry name" value="MMR_HSR1"/>
    <property type="match status" value="1"/>
</dbReference>
<reference evidence="7" key="1">
    <citation type="submission" date="2020-05" db="EMBL/GenBank/DDBJ databases">
        <authorList>
            <person name="Chiriac C."/>
            <person name="Salcher M."/>
            <person name="Ghai R."/>
            <person name="Kavagutti S V."/>
        </authorList>
    </citation>
    <scope>NUCLEOTIDE SEQUENCE</scope>
</reference>
<evidence type="ECO:0000259" key="6">
    <source>
        <dbReference type="PROSITE" id="PS51713"/>
    </source>
</evidence>
<dbReference type="EMBL" id="CAFBMU010000001">
    <property type="protein sequence ID" value="CAB4911173.1"/>
    <property type="molecule type" value="Genomic_DNA"/>
</dbReference>
<dbReference type="PANTHER" id="PTHR42698">
    <property type="entry name" value="GTPASE ERA"/>
    <property type="match status" value="1"/>
</dbReference>
<dbReference type="CDD" id="cd22534">
    <property type="entry name" value="KH-II_Era"/>
    <property type="match status" value="1"/>
</dbReference>